<dbReference type="SMART" id="SM01029">
    <property type="entry name" value="BetaGal_dom2"/>
    <property type="match status" value="1"/>
</dbReference>
<evidence type="ECO:0000313" key="3">
    <source>
        <dbReference type="EMBL" id="AIA91561.1"/>
    </source>
</evidence>
<dbReference type="EMBL" id="KF124246">
    <property type="protein sequence ID" value="AIA91561.1"/>
    <property type="molecule type" value="Genomic_DNA"/>
</dbReference>
<organism evidence="3">
    <name type="scientific">uncultured Streptomyces sp</name>
    <dbReference type="NCBI Taxonomy" id="174707"/>
    <lineage>
        <taxon>Bacteria</taxon>
        <taxon>Bacillati</taxon>
        <taxon>Actinomycetota</taxon>
        <taxon>Actinomycetes</taxon>
        <taxon>Kitasatosporales</taxon>
        <taxon>Streptomycetaceae</taxon>
        <taxon>Streptomyces</taxon>
        <taxon>environmental samples</taxon>
    </lineage>
</organism>
<feature type="region of interest" description="Disordered" evidence="1">
    <location>
        <begin position="24"/>
        <end position="46"/>
    </location>
</feature>
<protein>
    <submittedName>
        <fullName evidence="3">BetaGal_dom2</fullName>
    </submittedName>
</protein>
<dbReference type="Pfam" id="PF10435">
    <property type="entry name" value="BetaGal_dom2"/>
    <property type="match status" value="1"/>
</dbReference>
<dbReference type="InterPro" id="IPR037110">
    <property type="entry name" value="Betagal_dom2_sf"/>
</dbReference>
<dbReference type="SUPFAM" id="SSF51011">
    <property type="entry name" value="Glycosyl hydrolase domain"/>
    <property type="match status" value="1"/>
</dbReference>
<evidence type="ECO:0000256" key="1">
    <source>
        <dbReference type="SAM" id="MobiDB-lite"/>
    </source>
</evidence>
<dbReference type="AlphaFoldDB" id="A0A060CFM3"/>
<dbReference type="InterPro" id="IPR018954">
    <property type="entry name" value="Betagal_dom2"/>
</dbReference>
<evidence type="ECO:0000259" key="2">
    <source>
        <dbReference type="SMART" id="SM01029"/>
    </source>
</evidence>
<proteinExistence type="predicted"/>
<accession>A0A060CFM3</accession>
<name>A0A060CFM3_9ACTN</name>
<feature type="domain" description="Beta-galactosidase" evidence="2">
    <location>
        <begin position="14"/>
        <end position="130"/>
    </location>
</feature>
<sequence length="132" mass="14262">ADATSSADDRTHLWLDLAGPVRTSHGTVPASPANGTALPGGQSRYLRIPQQPGTSIRIDGRDSKVLLADYRFGRQQLLYSTSQWVTDLDLGGRDVALVYGRRGEDGETVLAYRTQPSVRVLAGKVAVAWDPD</sequence>
<reference evidence="3" key="1">
    <citation type="journal article" date="2013" name="Environ. Microbiol.">
        <title>Seasonally variable intestinal metagenomes of the red palm weevil (Rhynchophorus ferrugineus).</title>
        <authorList>
            <person name="Jia S."/>
            <person name="Zhang X."/>
            <person name="Zhang G."/>
            <person name="Yin A."/>
            <person name="Zhang S."/>
            <person name="Li F."/>
            <person name="Wang L."/>
            <person name="Zhao D."/>
            <person name="Yun Q."/>
            <person name="Tala"/>
            <person name="Wang J."/>
            <person name="Sun G."/>
            <person name="Baabdullah M."/>
            <person name="Yu X."/>
            <person name="Hu S."/>
            <person name="Al-Mssallem I.S."/>
            <person name="Yu J."/>
        </authorList>
    </citation>
    <scope>NUCLEOTIDE SEQUENCE</scope>
</reference>
<feature type="non-terminal residue" evidence="3">
    <location>
        <position position="132"/>
    </location>
</feature>
<dbReference type="Gene3D" id="2.102.20.10">
    <property type="entry name" value="Beta-galactosidase, domain 2"/>
    <property type="match status" value="1"/>
</dbReference>
<feature type="non-terminal residue" evidence="3">
    <location>
        <position position="1"/>
    </location>
</feature>